<evidence type="ECO:0000256" key="1">
    <source>
        <dbReference type="SAM" id="MobiDB-lite"/>
    </source>
</evidence>
<evidence type="ECO:0000313" key="2">
    <source>
        <dbReference type="EMBL" id="OBZ85336.1"/>
    </source>
</evidence>
<keyword evidence="3" id="KW-1185">Reference proteome</keyword>
<feature type="compositionally biased region" description="Acidic residues" evidence="1">
    <location>
        <begin position="215"/>
        <end position="228"/>
    </location>
</feature>
<evidence type="ECO:0000313" key="3">
    <source>
        <dbReference type="Proteomes" id="UP000093000"/>
    </source>
</evidence>
<feature type="compositionally biased region" description="Low complexity" evidence="1">
    <location>
        <begin position="278"/>
        <end position="292"/>
    </location>
</feature>
<gene>
    <name evidence="2" type="ORF">A0J61_06621</name>
</gene>
<feature type="compositionally biased region" description="Polar residues" evidence="1">
    <location>
        <begin position="111"/>
        <end position="121"/>
    </location>
</feature>
<dbReference type="Proteomes" id="UP000093000">
    <property type="component" value="Unassembled WGS sequence"/>
</dbReference>
<dbReference type="EMBL" id="LUGH01000408">
    <property type="protein sequence ID" value="OBZ85336.1"/>
    <property type="molecule type" value="Genomic_DNA"/>
</dbReference>
<feature type="region of interest" description="Disordered" evidence="1">
    <location>
        <begin position="35"/>
        <end position="57"/>
    </location>
</feature>
<dbReference type="AlphaFoldDB" id="A0A1C7N9Q2"/>
<protein>
    <submittedName>
        <fullName evidence="2">Uncharacterized protein</fullName>
    </submittedName>
</protein>
<dbReference type="InParanoid" id="A0A1C7N9Q2"/>
<organism evidence="2 3">
    <name type="scientific">Choanephora cucurbitarum</name>
    <dbReference type="NCBI Taxonomy" id="101091"/>
    <lineage>
        <taxon>Eukaryota</taxon>
        <taxon>Fungi</taxon>
        <taxon>Fungi incertae sedis</taxon>
        <taxon>Mucoromycota</taxon>
        <taxon>Mucoromycotina</taxon>
        <taxon>Mucoromycetes</taxon>
        <taxon>Mucorales</taxon>
        <taxon>Mucorineae</taxon>
        <taxon>Choanephoraceae</taxon>
        <taxon>Choanephoroideae</taxon>
        <taxon>Choanephora</taxon>
    </lineage>
</organism>
<feature type="compositionally biased region" description="Basic and acidic residues" evidence="1">
    <location>
        <begin position="35"/>
        <end position="45"/>
    </location>
</feature>
<proteinExistence type="predicted"/>
<sequence>MSTDVLTPEVQTLLSYVSNRPRVMRVSDLMKAEFSDELKDDKQTPESDEEDLDDQKASLALKMLEMLDKNPSDEEALVLKKEDIATIENLSIEEDLQKEKVTNYDEATEDQAVSESSTNKQAPEEQDTERSQTTEDQDVEEQNEIVQTVKEKASSDSVLKSVSTKGKHKPSSGTDMSNSSDDERKTNVTEAFADKDSDYAELLYGHEDTSFLDVGADDEEDPEEDEESSSNGAQESEVTKSQNKKQSGFTDIGYNEDEEEEEDEEEDEEEEELEEPEAATATATDATFKAAAFDSNSNNYINRWDQPPSKNPNDSPFSPVPEKKIEMPASRKNTTVVQHNVRGNHTASSSPSEVNFFSNNAHSNLALSWVVSSSFIALTVFFTYCA</sequence>
<reference evidence="2 3" key="1">
    <citation type="submission" date="2016-03" db="EMBL/GenBank/DDBJ databases">
        <title>Choanephora cucurbitarum.</title>
        <authorList>
            <person name="Min B."/>
            <person name="Park H."/>
            <person name="Park J.-H."/>
            <person name="Shin H.-D."/>
            <person name="Choi I.-G."/>
        </authorList>
    </citation>
    <scope>NUCLEOTIDE SEQUENCE [LARGE SCALE GENOMIC DNA]</scope>
    <source>
        <strain evidence="2 3">KUS-F28377</strain>
    </source>
</reference>
<feature type="compositionally biased region" description="Polar residues" evidence="1">
    <location>
        <begin position="231"/>
        <end position="249"/>
    </location>
</feature>
<feature type="compositionally biased region" description="Basic and acidic residues" evidence="1">
    <location>
        <begin position="181"/>
        <end position="209"/>
    </location>
</feature>
<feature type="region of interest" description="Disordered" evidence="1">
    <location>
        <begin position="82"/>
        <end position="326"/>
    </location>
</feature>
<feature type="compositionally biased region" description="Polar residues" evidence="1">
    <location>
        <begin position="155"/>
        <end position="164"/>
    </location>
</feature>
<name>A0A1C7N9Q2_9FUNG</name>
<feature type="compositionally biased region" description="Acidic residues" evidence="1">
    <location>
        <begin position="254"/>
        <end position="277"/>
    </location>
</feature>
<accession>A0A1C7N9Q2</accession>
<comment type="caution">
    <text evidence="2">The sequence shown here is derived from an EMBL/GenBank/DDBJ whole genome shotgun (WGS) entry which is preliminary data.</text>
</comment>
<dbReference type="OrthoDB" id="10624556at2759"/>